<dbReference type="Pfam" id="PF13233">
    <property type="entry name" value="Complex1_LYR_2"/>
    <property type="match status" value="1"/>
</dbReference>
<comment type="similarity">
    <text evidence="2 6">Belongs to the complex I LYR family. SDHAF3 subfamily.</text>
</comment>
<organism evidence="7 8">
    <name type="scientific">Silurus meridionalis</name>
    <name type="common">Southern catfish</name>
    <name type="synonym">Silurus soldatovi meridionalis</name>
    <dbReference type="NCBI Taxonomy" id="175797"/>
    <lineage>
        <taxon>Eukaryota</taxon>
        <taxon>Metazoa</taxon>
        <taxon>Chordata</taxon>
        <taxon>Craniata</taxon>
        <taxon>Vertebrata</taxon>
        <taxon>Euteleostomi</taxon>
        <taxon>Actinopterygii</taxon>
        <taxon>Neopterygii</taxon>
        <taxon>Teleostei</taxon>
        <taxon>Ostariophysi</taxon>
        <taxon>Siluriformes</taxon>
        <taxon>Siluridae</taxon>
        <taxon>Silurus</taxon>
    </lineage>
</organism>
<dbReference type="Proteomes" id="UP000606274">
    <property type="component" value="Unassembled WGS sequence"/>
</dbReference>
<evidence type="ECO:0000313" key="7">
    <source>
        <dbReference type="EMBL" id="KAF7686371.1"/>
    </source>
</evidence>
<proteinExistence type="inferred from homology"/>
<sequence length="123" mass="14514">MSSPAHVSRVRALYKRILILHRFMPIDLKVLGDHYVKDEFRRHRSASPEQVQHFMKEWEDYRDTLQTQVLQAAGREKLVFGADLTEQQLRDFQAEQIGQLYELMLESSKPNQQFNIQDEGSPK</sequence>
<comment type="function">
    <text evidence="6">Plays an essential role in the assembly of succinate dehydrogenase (SDH), an enzyme complex (also referred to as respiratory complex II) that is a component of both the tricarboxylic acid (TCA) cycle and the mitochondrial electron transport chain, and which couples the oxidation of succinate to fumarate with the reduction of ubiquinone (coenzyme Q) to ubiquinol. Promotes maturation of the iron-sulfur protein subunit of the SDH catalytic dimer, protecting it from the deleterious effects of oxidants. May act together with SDHAF1.</text>
</comment>
<dbReference type="AlphaFoldDB" id="A0A8T0A5H3"/>
<dbReference type="PANTHER" id="PTHR13137">
    <property type="entry name" value="DC11 ACN9 HOMOLOG"/>
    <property type="match status" value="1"/>
</dbReference>
<evidence type="ECO:0000256" key="4">
    <source>
        <dbReference type="ARBA" id="ARBA00023128"/>
    </source>
</evidence>
<evidence type="ECO:0000256" key="1">
    <source>
        <dbReference type="ARBA" id="ARBA00004305"/>
    </source>
</evidence>
<evidence type="ECO:0000313" key="8">
    <source>
        <dbReference type="Proteomes" id="UP000606274"/>
    </source>
</evidence>
<dbReference type="GO" id="GO:0005758">
    <property type="term" value="C:mitochondrial intermembrane space"/>
    <property type="evidence" value="ECO:0007669"/>
    <property type="project" value="TreeGrafter"/>
</dbReference>
<keyword evidence="5 6" id="KW-0143">Chaperone</keyword>
<keyword evidence="8" id="KW-1185">Reference proteome</keyword>
<dbReference type="CDD" id="cd20270">
    <property type="entry name" value="Complex1_LYR_SDHAF3_LYRM10"/>
    <property type="match status" value="1"/>
</dbReference>
<dbReference type="GO" id="GO:0005759">
    <property type="term" value="C:mitochondrial matrix"/>
    <property type="evidence" value="ECO:0007669"/>
    <property type="project" value="UniProtKB-SubCell"/>
</dbReference>
<dbReference type="InterPro" id="IPR008381">
    <property type="entry name" value="SDHAF3/Sdh7"/>
</dbReference>
<keyword evidence="4 6" id="KW-0496">Mitochondrion</keyword>
<evidence type="ECO:0000256" key="3">
    <source>
        <dbReference type="ARBA" id="ARBA00022946"/>
    </source>
</evidence>
<accession>A0A8T0A5H3</accession>
<name>A0A8T0A5H3_SILME</name>
<reference evidence="7" key="1">
    <citation type="submission" date="2020-08" db="EMBL/GenBank/DDBJ databases">
        <title>Chromosome-level assembly of Southern catfish (Silurus meridionalis) provides insights into visual adaptation to the nocturnal and benthic lifestyles.</title>
        <authorList>
            <person name="Zhang Y."/>
            <person name="Wang D."/>
            <person name="Peng Z."/>
        </authorList>
    </citation>
    <scope>NUCLEOTIDE SEQUENCE</scope>
    <source>
        <strain evidence="7">SWU-2019-XX</strain>
        <tissue evidence="7">Muscle</tissue>
    </source>
</reference>
<comment type="subunit">
    <text evidence="6">Interacts with the iron-sulfur protein subunit within the SDH catalytic dimer.</text>
</comment>
<gene>
    <name evidence="7" type="ORF">HF521_015733</name>
</gene>
<dbReference type="EMBL" id="JABFDY010000029">
    <property type="protein sequence ID" value="KAF7686371.1"/>
    <property type="molecule type" value="Genomic_DNA"/>
</dbReference>
<dbReference type="OrthoDB" id="278329at2759"/>
<protein>
    <recommendedName>
        <fullName evidence="6">Succinate dehydrogenase assembly factor 3</fullName>
        <shortName evidence="6">SDH assembly factor 3</shortName>
        <shortName evidence="6">SDHAF3</shortName>
    </recommendedName>
</protein>
<dbReference type="PANTHER" id="PTHR13137:SF6">
    <property type="entry name" value="SUCCINATE DEHYDROGENASE ASSEMBLY FACTOR 3, MITOCHONDRIAL"/>
    <property type="match status" value="1"/>
</dbReference>
<evidence type="ECO:0000256" key="2">
    <source>
        <dbReference type="ARBA" id="ARBA00006020"/>
    </source>
</evidence>
<keyword evidence="3" id="KW-0809">Transit peptide</keyword>
<comment type="subcellular location">
    <subcellularLocation>
        <location evidence="1 6">Mitochondrion matrix</location>
    </subcellularLocation>
</comment>
<evidence type="ECO:0000256" key="6">
    <source>
        <dbReference type="RuleBase" id="RU368039"/>
    </source>
</evidence>
<comment type="caution">
    <text evidence="7">The sequence shown here is derived from an EMBL/GenBank/DDBJ whole genome shotgun (WGS) entry which is preliminary data.</text>
</comment>
<dbReference type="GO" id="GO:0034553">
    <property type="term" value="P:mitochondrial respiratory chain complex II assembly"/>
    <property type="evidence" value="ECO:0007669"/>
    <property type="project" value="UniProtKB-UniRule"/>
</dbReference>
<evidence type="ECO:0000256" key="5">
    <source>
        <dbReference type="ARBA" id="ARBA00023186"/>
    </source>
</evidence>
<dbReference type="GO" id="GO:0006105">
    <property type="term" value="P:succinate metabolic process"/>
    <property type="evidence" value="ECO:0007669"/>
    <property type="project" value="TreeGrafter"/>
</dbReference>